<dbReference type="EMBL" id="UASS01000018">
    <property type="protein sequence ID" value="SPX61240.1"/>
    <property type="molecule type" value="Genomic_DNA"/>
</dbReference>
<dbReference type="OrthoDB" id="5638815at2"/>
<dbReference type="AlphaFoldDB" id="A0A0W0U180"/>
<dbReference type="Proteomes" id="UP000251942">
    <property type="component" value="Unassembled WGS sequence"/>
</dbReference>
<evidence type="ECO:0000313" key="2">
    <source>
        <dbReference type="EMBL" id="SPX61240.1"/>
    </source>
</evidence>
<dbReference type="PATRIC" id="fig|453.4.peg.1115"/>
<keyword evidence="3" id="KW-1185">Reference proteome</keyword>
<protein>
    <submittedName>
        <fullName evidence="1">Uncharacterized protein</fullName>
    </submittedName>
</protein>
<evidence type="ECO:0000313" key="3">
    <source>
        <dbReference type="Proteomes" id="UP000054698"/>
    </source>
</evidence>
<dbReference type="Proteomes" id="UP000054698">
    <property type="component" value="Unassembled WGS sequence"/>
</dbReference>
<proteinExistence type="predicted"/>
<dbReference type="EMBL" id="LNYB01000031">
    <property type="protein sequence ID" value="KTD01431.1"/>
    <property type="molecule type" value="Genomic_DNA"/>
</dbReference>
<name>A0A0W0U180_9GAMM</name>
<sequence length="140" mass="16694">MQHELFEQQLASFNNLWNTAIVPFFEKFLASIAHFDPRRDTIMRGIERTWTNYVQLHVSLERNILLQFKNEKLTQTQVKFINGYLADMKKSLQQDQQILRQAINDRKHALNYPLPMPTLEEQIEAHQIFPDNPAYYKPSF</sequence>
<dbReference type="RefSeq" id="WP_112854736.1">
    <property type="nucleotide sequence ID" value="NZ_CAAAHT010000008.1"/>
</dbReference>
<evidence type="ECO:0000313" key="1">
    <source>
        <dbReference type="EMBL" id="KTD01431.1"/>
    </source>
</evidence>
<reference evidence="2 4" key="2">
    <citation type="submission" date="2018-06" db="EMBL/GenBank/DDBJ databases">
        <authorList>
            <consortium name="Pathogen Informatics"/>
            <person name="Doyle S."/>
        </authorList>
    </citation>
    <scope>NUCLEOTIDE SEQUENCE [LARGE SCALE GENOMIC DNA]</scope>
    <source>
        <strain evidence="2 4">NCTC12022</strain>
    </source>
</reference>
<gene>
    <name evidence="1" type="ORF">Lfee_1035</name>
    <name evidence="2" type="ORF">NCTC12022_01980</name>
</gene>
<reference evidence="1 3" key="1">
    <citation type="submission" date="2015-11" db="EMBL/GenBank/DDBJ databases">
        <title>Genomic analysis of 38 Legionella species identifies large and diverse effector repertoires.</title>
        <authorList>
            <person name="Burstein D."/>
            <person name="Amaro F."/>
            <person name="Zusman T."/>
            <person name="Lifshitz Z."/>
            <person name="Cohen O."/>
            <person name="Gilbert J.A."/>
            <person name="Pupko T."/>
            <person name="Shuman H.A."/>
            <person name="Segal G."/>
        </authorList>
    </citation>
    <scope>NUCLEOTIDE SEQUENCE [LARGE SCALE GENOMIC DNA]</scope>
    <source>
        <strain evidence="1 3">WO-44C</strain>
    </source>
</reference>
<organism evidence="1 3">
    <name type="scientific">Legionella feeleii</name>
    <dbReference type="NCBI Taxonomy" id="453"/>
    <lineage>
        <taxon>Bacteria</taxon>
        <taxon>Pseudomonadati</taxon>
        <taxon>Pseudomonadota</taxon>
        <taxon>Gammaproteobacteria</taxon>
        <taxon>Legionellales</taxon>
        <taxon>Legionellaceae</taxon>
        <taxon>Legionella</taxon>
    </lineage>
</organism>
<accession>A0A0W0U180</accession>
<evidence type="ECO:0000313" key="4">
    <source>
        <dbReference type="Proteomes" id="UP000251942"/>
    </source>
</evidence>